<sequence length="95" mass="10925">MDNDSIDRLIKDLKYSHGVVVIPERDRRCWGIHEWGEKRDFVLAQAIVSYQPHEAISRGVGLSFFFAYCYPACRMDIKENGIVHINSIGFPVDDP</sequence>
<name>A0A947DC96_9CYAN</name>
<proteinExistence type="predicted"/>
<comment type="caution">
    <text evidence="1">The sequence shown here is derived from an EMBL/GenBank/DDBJ whole genome shotgun (WGS) entry which is preliminary data.</text>
</comment>
<accession>A0A947DC96</accession>
<gene>
    <name evidence="1" type="ORF">IXB50_03010</name>
</gene>
<evidence type="ECO:0000313" key="2">
    <source>
        <dbReference type="Proteomes" id="UP000717364"/>
    </source>
</evidence>
<keyword evidence="2" id="KW-1185">Reference proteome</keyword>
<protein>
    <submittedName>
        <fullName evidence="1">Uncharacterized protein</fullName>
    </submittedName>
</protein>
<dbReference type="EMBL" id="JADOES010000004">
    <property type="protein sequence ID" value="MBT9314387.1"/>
    <property type="molecule type" value="Genomic_DNA"/>
</dbReference>
<reference evidence="1" key="2">
    <citation type="journal article" date="2021" name="Mar. Drugs">
        <title>Genome Reduction and Secondary Metabolism of the Marine Sponge-Associated Cyanobacterium Leptothoe.</title>
        <authorList>
            <person name="Konstantinou D."/>
            <person name="Popin R.V."/>
            <person name="Fewer D.P."/>
            <person name="Sivonen K."/>
            <person name="Gkelis S."/>
        </authorList>
    </citation>
    <scope>NUCLEOTIDE SEQUENCE</scope>
    <source>
        <strain evidence="1">TAU-MAC 1115</strain>
    </source>
</reference>
<dbReference type="Proteomes" id="UP000717364">
    <property type="component" value="Unassembled WGS sequence"/>
</dbReference>
<evidence type="ECO:0000313" key="1">
    <source>
        <dbReference type="EMBL" id="MBT9314387.1"/>
    </source>
</evidence>
<dbReference type="AlphaFoldDB" id="A0A947DC96"/>
<reference evidence="1" key="1">
    <citation type="submission" date="2020-11" db="EMBL/GenBank/DDBJ databases">
        <authorList>
            <person name="Konstantinou D."/>
            <person name="Gkelis S."/>
            <person name="Popin R."/>
            <person name="Fewer D."/>
            <person name="Sivonen K."/>
        </authorList>
    </citation>
    <scope>NUCLEOTIDE SEQUENCE</scope>
    <source>
        <strain evidence="1">TAU-MAC 1115</strain>
    </source>
</reference>
<organism evidence="1 2">
    <name type="scientific">Leptothoe spongobia TAU-MAC 1115</name>
    <dbReference type="NCBI Taxonomy" id="1967444"/>
    <lineage>
        <taxon>Bacteria</taxon>
        <taxon>Bacillati</taxon>
        <taxon>Cyanobacteriota</taxon>
        <taxon>Cyanophyceae</taxon>
        <taxon>Nodosilineales</taxon>
        <taxon>Cymatolegaceae</taxon>
        <taxon>Leptothoe</taxon>
        <taxon>Leptothoe spongobia</taxon>
    </lineage>
</organism>